<comment type="caution">
    <text evidence="2">The sequence shown here is derived from an EMBL/GenBank/DDBJ whole genome shotgun (WGS) entry which is preliminary data.</text>
</comment>
<dbReference type="STRING" id="1423792.FD09_GL001262"/>
<dbReference type="InterPro" id="IPR015947">
    <property type="entry name" value="PUA-like_sf"/>
</dbReference>
<proteinExistence type="predicted"/>
<accession>A0A0R1N1B3</accession>
<dbReference type="Pfam" id="PF04266">
    <property type="entry name" value="ASCH"/>
    <property type="match status" value="1"/>
</dbReference>
<dbReference type="PATRIC" id="fig|1423792.3.peg.1281"/>
<dbReference type="AlphaFoldDB" id="A0A0R1N1B3"/>
<dbReference type="Gene3D" id="2.30.130.30">
    <property type="entry name" value="Hypothetical protein"/>
    <property type="match status" value="1"/>
</dbReference>
<protein>
    <recommendedName>
        <fullName evidence="1">ASCH domain-containing protein</fullName>
    </recommendedName>
</protein>
<organism evidence="2 3">
    <name type="scientific">Schleiferilactobacillus perolens DSM 12744</name>
    <dbReference type="NCBI Taxonomy" id="1423792"/>
    <lineage>
        <taxon>Bacteria</taxon>
        <taxon>Bacillati</taxon>
        <taxon>Bacillota</taxon>
        <taxon>Bacilli</taxon>
        <taxon>Lactobacillales</taxon>
        <taxon>Lactobacillaceae</taxon>
        <taxon>Schleiferilactobacillus</taxon>
    </lineage>
</organism>
<reference evidence="2 3" key="1">
    <citation type="journal article" date="2015" name="Genome Announc.">
        <title>Expanding the biotechnology potential of lactobacilli through comparative genomics of 213 strains and associated genera.</title>
        <authorList>
            <person name="Sun Z."/>
            <person name="Harris H.M."/>
            <person name="McCann A."/>
            <person name="Guo C."/>
            <person name="Argimon S."/>
            <person name="Zhang W."/>
            <person name="Yang X."/>
            <person name="Jeffery I.B."/>
            <person name="Cooney J.C."/>
            <person name="Kagawa T.F."/>
            <person name="Liu W."/>
            <person name="Song Y."/>
            <person name="Salvetti E."/>
            <person name="Wrobel A."/>
            <person name="Rasinkangas P."/>
            <person name="Parkhill J."/>
            <person name="Rea M.C."/>
            <person name="O'Sullivan O."/>
            <person name="Ritari J."/>
            <person name="Douillard F.P."/>
            <person name="Paul Ross R."/>
            <person name="Yang R."/>
            <person name="Briner A.E."/>
            <person name="Felis G.E."/>
            <person name="de Vos W.M."/>
            <person name="Barrangou R."/>
            <person name="Klaenhammer T.R."/>
            <person name="Caufield P.W."/>
            <person name="Cui Y."/>
            <person name="Zhang H."/>
            <person name="O'Toole P.W."/>
        </authorList>
    </citation>
    <scope>NUCLEOTIDE SEQUENCE [LARGE SCALE GENOMIC DNA]</scope>
    <source>
        <strain evidence="2 3">DSM 12744</strain>
    </source>
</reference>
<evidence type="ECO:0000313" key="2">
    <source>
        <dbReference type="EMBL" id="KRL14102.1"/>
    </source>
</evidence>
<name>A0A0R1N1B3_9LACO</name>
<dbReference type="EMBL" id="AZEC01000002">
    <property type="protein sequence ID" value="KRL14102.1"/>
    <property type="molecule type" value="Genomic_DNA"/>
</dbReference>
<evidence type="ECO:0000313" key="3">
    <source>
        <dbReference type="Proteomes" id="UP000051330"/>
    </source>
</evidence>
<evidence type="ECO:0000259" key="1">
    <source>
        <dbReference type="Pfam" id="PF04266"/>
    </source>
</evidence>
<sequence>MQQWSMHLNRDQYDLLKAGSKTVEIRLRSQDVDQVQPTDIIHFIPTPAKPSQSDEETLAVVTDINDFDTFEEGLRHFPPVAVGSPAGTSVREMVNAMYTIYSPADEAKHGVVFFTLDVVKPE</sequence>
<dbReference type="InterPro" id="IPR007374">
    <property type="entry name" value="ASCH_domain"/>
</dbReference>
<keyword evidence="3" id="KW-1185">Reference proteome</keyword>
<dbReference type="OrthoDB" id="9790388at2"/>
<dbReference type="Proteomes" id="UP000051330">
    <property type="component" value="Unassembled WGS sequence"/>
</dbReference>
<gene>
    <name evidence="2" type="ORF">FD09_GL001262</name>
</gene>
<dbReference type="RefSeq" id="WP_057817999.1">
    <property type="nucleotide sequence ID" value="NZ_AZEC01000002.1"/>
</dbReference>
<dbReference type="SUPFAM" id="SSF88697">
    <property type="entry name" value="PUA domain-like"/>
    <property type="match status" value="1"/>
</dbReference>
<feature type="domain" description="ASCH" evidence="1">
    <location>
        <begin position="13"/>
        <end position="119"/>
    </location>
</feature>